<proteinExistence type="predicted"/>
<dbReference type="AlphaFoldDB" id="A0A9X1DAS0"/>
<dbReference type="SUPFAM" id="SSF55785">
    <property type="entry name" value="PYP-like sensor domain (PAS domain)"/>
    <property type="match status" value="1"/>
</dbReference>
<dbReference type="GO" id="GO:0004673">
    <property type="term" value="F:protein histidine kinase activity"/>
    <property type="evidence" value="ECO:0007669"/>
    <property type="project" value="UniProtKB-EC"/>
</dbReference>
<dbReference type="InterPro" id="IPR036890">
    <property type="entry name" value="HATPase_C_sf"/>
</dbReference>
<dbReference type="SMART" id="SM00387">
    <property type="entry name" value="HATPase_c"/>
    <property type="match status" value="1"/>
</dbReference>
<reference evidence="9" key="1">
    <citation type="submission" date="2021-05" db="EMBL/GenBank/DDBJ databases">
        <title>Genome of Sphingobium sp. strain.</title>
        <authorList>
            <person name="Fan R."/>
        </authorList>
    </citation>
    <scope>NUCLEOTIDE SEQUENCE</scope>
    <source>
        <strain evidence="9">H33</strain>
    </source>
</reference>
<dbReference type="Pfam" id="PF13188">
    <property type="entry name" value="PAS_8"/>
    <property type="match status" value="1"/>
</dbReference>
<evidence type="ECO:0000259" key="8">
    <source>
        <dbReference type="PROSITE" id="PS50109"/>
    </source>
</evidence>
<dbReference type="SMART" id="SM00911">
    <property type="entry name" value="HWE_HK"/>
    <property type="match status" value="1"/>
</dbReference>
<evidence type="ECO:0000256" key="3">
    <source>
        <dbReference type="ARBA" id="ARBA00022553"/>
    </source>
</evidence>
<evidence type="ECO:0000256" key="5">
    <source>
        <dbReference type="ARBA" id="ARBA00022741"/>
    </source>
</evidence>
<dbReference type="Gene3D" id="3.30.450.20">
    <property type="entry name" value="PAS domain"/>
    <property type="match status" value="1"/>
</dbReference>
<dbReference type="PROSITE" id="PS50109">
    <property type="entry name" value="HIS_KIN"/>
    <property type="match status" value="1"/>
</dbReference>
<organism evidence="9 10">
    <name type="scientific">Sphingobium nicotianae</name>
    <dbReference type="NCBI Taxonomy" id="2782607"/>
    <lineage>
        <taxon>Bacteria</taxon>
        <taxon>Pseudomonadati</taxon>
        <taxon>Pseudomonadota</taxon>
        <taxon>Alphaproteobacteria</taxon>
        <taxon>Sphingomonadales</taxon>
        <taxon>Sphingomonadaceae</taxon>
        <taxon>Sphingobium</taxon>
    </lineage>
</organism>
<gene>
    <name evidence="9" type="ORF">KK488_06270</name>
</gene>
<dbReference type="PANTHER" id="PTHR41523">
    <property type="entry name" value="TWO-COMPONENT SYSTEM SENSOR PROTEIN"/>
    <property type="match status" value="1"/>
</dbReference>
<accession>A0A9X1DAS0</accession>
<dbReference type="PANTHER" id="PTHR41523:SF8">
    <property type="entry name" value="ETHYLENE RESPONSE SENSOR PROTEIN"/>
    <property type="match status" value="1"/>
</dbReference>
<dbReference type="EMBL" id="JAHGAW010000003">
    <property type="protein sequence ID" value="MBT2186551.1"/>
    <property type="molecule type" value="Genomic_DNA"/>
</dbReference>
<evidence type="ECO:0000256" key="4">
    <source>
        <dbReference type="ARBA" id="ARBA00022679"/>
    </source>
</evidence>
<evidence type="ECO:0000256" key="6">
    <source>
        <dbReference type="ARBA" id="ARBA00022777"/>
    </source>
</evidence>
<dbReference type="Gene3D" id="3.30.565.10">
    <property type="entry name" value="Histidine kinase-like ATPase, C-terminal domain"/>
    <property type="match status" value="1"/>
</dbReference>
<dbReference type="Pfam" id="PF07568">
    <property type="entry name" value="HisKA_2"/>
    <property type="match status" value="1"/>
</dbReference>
<dbReference type="RefSeq" id="WP_214622280.1">
    <property type="nucleotide sequence ID" value="NZ_JAHGAW010000003.1"/>
</dbReference>
<dbReference type="InterPro" id="IPR035965">
    <property type="entry name" value="PAS-like_dom_sf"/>
</dbReference>
<dbReference type="InterPro" id="IPR011495">
    <property type="entry name" value="Sig_transdc_His_kin_sub2_dim/P"/>
</dbReference>
<evidence type="ECO:0000313" key="9">
    <source>
        <dbReference type="EMBL" id="MBT2186551.1"/>
    </source>
</evidence>
<protein>
    <recommendedName>
        <fullName evidence="2">histidine kinase</fullName>
        <ecNumber evidence="2">2.7.13.3</ecNumber>
    </recommendedName>
</protein>
<evidence type="ECO:0000256" key="7">
    <source>
        <dbReference type="ARBA" id="ARBA00022840"/>
    </source>
</evidence>
<dbReference type="InterPro" id="IPR003594">
    <property type="entry name" value="HATPase_dom"/>
</dbReference>
<comment type="catalytic activity">
    <reaction evidence="1">
        <text>ATP + protein L-histidine = ADP + protein N-phospho-L-histidine.</text>
        <dbReference type="EC" id="2.7.13.3"/>
    </reaction>
</comment>
<dbReference type="Proteomes" id="UP001138757">
    <property type="component" value="Unassembled WGS sequence"/>
</dbReference>
<keyword evidence="6 9" id="KW-0418">Kinase</keyword>
<sequence>MDEPTEADRVEKLLDTPNLANALESDRFKQFLDHVPVAIAVSELLPSEAIVYANLEFERLTGRSVRDMEGGGWNALPGMASAQNDDEKLSHAVELGEEYVGRFSIVLADRRFEVDAWSNTIQDDDGAETFRLVALAEVGHVRKDQSELEKSLRDKDGLLLELQHRVKNNLQMITALIRMEARNVTEEDAGKRFDRLAGRINALSVLYDCLTSQGQSDNESIDLGTYLSKVASSVMQAHAVEGIRLDLTVDTWPVSINVAMPAGLVVNELMTNALKHAFVGREGGTILMHSLVDETGCFITIADDGVGLPDGVSWPKPGKLGAAIAQSLRQNAGATLTVKSKPGAGTEVILFFARPAAAPQ</sequence>
<dbReference type="GO" id="GO:0005524">
    <property type="term" value="F:ATP binding"/>
    <property type="evidence" value="ECO:0007669"/>
    <property type="project" value="UniProtKB-KW"/>
</dbReference>
<keyword evidence="7" id="KW-0067">ATP-binding</keyword>
<name>A0A9X1DAS0_9SPHN</name>
<dbReference type="InterPro" id="IPR000014">
    <property type="entry name" value="PAS"/>
</dbReference>
<feature type="domain" description="Histidine kinase" evidence="8">
    <location>
        <begin position="161"/>
        <end position="356"/>
    </location>
</feature>
<evidence type="ECO:0000256" key="1">
    <source>
        <dbReference type="ARBA" id="ARBA00000085"/>
    </source>
</evidence>
<dbReference type="InterPro" id="IPR011102">
    <property type="entry name" value="Sig_transdc_His_kinase_HWE"/>
</dbReference>
<dbReference type="Pfam" id="PF02518">
    <property type="entry name" value="HATPase_c"/>
    <property type="match status" value="1"/>
</dbReference>
<dbReference type="SUPFAM" id="SSF55874">
    <property type="entry name" value="ATPase domain of HSP90 chaperone/DNA topoisomerase II/histidine kinase"/>
    <property type="match status" value="1"/>
</dbReference>
<evidence type="ECO:0000256" key="2">
    <source>
        <dbReference type="ARBA" id="ARBA00012438"/>
    </source>
</evidence>
<dbReference type="InterPro" id="IPR005467">
    <property type="entry name" value="His_kinase_dom"/>
</dbReference>
<dbReference type="EC" id="2.7.13.3" evidence="2"/>
<comment type="caution">
    <text evidence="9">The sequence shown here is derived from an EMBL/GenBank/DDBJ whole genome shotgun (WGS) entry which is preliminary data.</text>
</comment>
<keyword evidence="3" id="KW-0597">Phosphoprotein</keyword>
<keyword evidence="4" id="KW-0808">Transferase</keyword>
<evidence type="ECO:0000313" key="10">
    <source>
        <dbReference type="Proteomes" id="UP001138757"/>
    </source>
</evidence>
<keyword evidence="10" id="KW-1185">Reference proteome</keyword>
<keyword evidence="5" id="KW-0547">Nucleotide-binding</keyword>